<name>A0A9P5PMW1_9AGAR</name>
<feature type="domain" description="Protein kinase" evidence="1">
    <location>
        <begin position="1"/>
        <end position="132"/>
    </location>
</feature>
<dbReference type="GO" id="GO:0004672">
    <property type="term" value="F:protein kinase activity"/>
    <property type="evidence" value="ECO:0007669"/>
    <property type="project" value="InterPro"/>
</dbReference>
<accession>A0A9P5PMW1</accession>
<gene>
    <name evidence="2" type="ORF">BDP27DRAFT_1143789</name>
</gene>
<evidence type="ECO:0000313" key="2">
    <source>
        <dbReference type="EMBL" id="KAF9068834.1"/>
    </source>
</evidence>
<dbReference type="InterPro" id="IPR000719">
    <property type="entry name" value="Prot_kinase_dom"/>
</dbReference>
<dbReference type="InterPro" id="IPR011009">
    <property type="entry name" value="Kinase-like_dom_sf"/>
</dbReference>
<evidence type="ECO:0000313" key="3">
    <source>
        <dbReference type="Proteomes" id="UP000772434"/>
    </source>
</evidence>
<feature type="non-terminal residue" evidence="2">
    <location>
        <position position="132"/>
    </location>
</feature>
<dbReference type="SUPFAM" id="SSF56112">
    <property type="entry name" value="Protein kinase-like (PK-like)"/>
    <property type="match status" value="1"/>
</dbReference>
<proteinExistence type="predicted"/>
<evidence type="ECO:0000259" key="1">
    <source>
        <dbReference type="PROSITE" id="PS50011"/>
    </source>
</evidence>
<dbReference type="GO" id="GO:0005524">
    <property type="term" value="F:ATP binding"/>
    <property type="evidence" value="ECO:0007669"/>
    <property type="project" value="InterPro"/>
</dbReference>
<dbReference type="PROSITE" id="PS50011">
    <property type="entry name" value="PROTEIN_KINASE_DOM"/>
    <property type="match status" value="1"/>
</dbReference>
<dbReference type="Gene3D" id="1.10.510.10">
    <property type="entry name" value="Transferase(Phosphotransferase) domain 1"/>
    <property type="match status" value="1"/>
</dbReference>
<reference evidence="2" key="1">
    <citation type="submission" date="2020-11" db="EMBL/GenBank/DDBJ databases">
        <authorList>
            <consortium name="DOE Joint Genome Institute"/>
            <person name="Ahrendt S."/>
            <person name="Riley R."/>
            <person name="Andreopoulos W."/>
            <person name="Labutti K."/>
            <person name="Pangilinan J."/>
            <person name="Ruiz-Duenas F.J."/>
            <person name="Barrasa J.M."/>
            <person name="Sanchez-Garcia M."/>
            <person name="Camarero S."/>
            <person name="Miyauchi S."/>
            <person name="Serrano A."/>
            <person name="Linde D."/>
            <person name="Babiker R."/>
            <person name="Drula E."/>
            <person name="Ayuso-Fernandez I."/>
            <person name="Pacheco R."/>
            <person name="Padilla G."/>
            <person name="Ferreira P."/>
            <person name="Barriuso J."/>
            <person name="Kellner H."/>
            <person name="Castanera R."/>
            <person name="Alfaro M."/>
            <person name="Ramirez L."/>
            <person name="Pisabarro A.G."/>
            <person name="Kuo A."/>
            <person name="Tritt A."/>
            <person name="Lipzen A."/>
            <person name="He G."/>
            <person name="Yan M."/>
            <person name="Ng V."/>
            <person name="Cullen D."/>
            <person name="Martin F."/>
            <person name="Rosso M.-N."/>
            <person name="Henrissat B."/>
            <person name="Hibbett D."/>
            <person name="Martinez A.T."/>
            <person name="Grigoriev I.V."/>
        </authorList>
    </citation>
    <scope>NUCLEOTIDE SEQUENCE</scope>
    <source>
        <strain evidence="2">AH 40177</strain>
    </source>
</reference>
<comment type="caution">
    <text evidence="2">The sequence shown here is derived from an EMBL/GenBank/DDBJ whole genome shotgun (WGS) entry which is preliminary data.</text>
</comment>
<dbReference type="Proteomes" id="UP000772434">
    <property type="component" value="Unassembled WGS sequence"/>
</dbReference>
<feature type="non-terminal residue" evidence="2">
    <location>
        <position position="1"/>
    </location>
</feature>
<protein>
    <recommendedName>
        <fullName evidence="1">Protein kinase domain-containing protein</fullName>
    </recommendedName>
</protein>
<dbReference type="EMBL" id="JADNRY010000056">
    <property type="protein sequence ID" value="KAF9068834.1"/>
    <property type="molecule type" value="Genomic_DNA"/>
</dbReference>
<sequence length="132" mass="14738">QVLVKFCSPYSSEVHAILAQVNFAPKFLYCTKLTGGVTMIVMGLLTSAEHWENSAAVFLGKLFPKCVVEKVSKALAILHTNNLVFGDMRRPNVMIDEDWEVNLVDFEFSGQQGETRYPALLNTGIEWVEGVQ</sequence>
<dbReference type="AlphaFoldDB" id="A0A9P5PMW1"/>
<keyword evidence="3" id="KW-1185">Reference proteome</keyword>
<dbReference type="OrthoDB" id="3250441at2759"/>
<organism evidence="2 3">
    <name type="scientific">Rhodocollybia butyracea</name>
    <dbReference type="NCBI Taxonomy" id="206335"/>
    <lineage>
        <taxon>Eukaryota</taxon>
        <taxon>Fungi</taxon>
        <taxon>Dikarya</taxon>
        <taxon>Basidiomycota</taxon>
        <taxon>Agaricomycotina</taxon>
        <taxon>Agaricomycetes</taxon>
        <taxon>Agaricomycetidae</taxon>
        <taxon>Agaricales</taxon>
        <taxon>Marasmiineae</taxon>
        <taxon>Omphalotaceae</taxon>
        <taxon>Rhodocollybia</taxon>
    </lineage>
</organism>